<dbReference type="RefSeq" id="WP_014703328.1">
    <property type="nucleotide sequence ID" value="NC_017856.1"/>
</dbReference>
<dbReference type="EMBL" id="CP003380">
    <property type="protein sequence ID" value="AFJ01907.1"/>
    <property type="molecule type" value="Genomic_DNA"/>
</dbReference>
<dbReference type="InterPro" id="IPR001173">
    <property type="entry name" value="Glyco_trans_2-like"/>
</dbReference>
<evidence type="ECO:0000313" key="2">
    <source>
        <dbReference type="EMBL" id="AFJ01907.1"/>
    </source>
</evidence>
<sequence>MRNLRSQTEIMASWEGDLSSPVVSICCITYNHDAYIEDALEGFLIQETDFPFEILIHDDASTDRTADIIREYEAAYPNLIKPIYQVENQYSQGKK</sequence>
<dbReference type="Pfam" id="PF00535">
    <property type="entry name" value="Glycos_transf_2"/>
    <property type="match status" value="1"/>
</dbReference>
<dbReference type="GO" id="GO:0016758">
    <property type="term" value="F:hexosyltransferase activity"/>
    <property type="evidence" value="ECO:0007669"/>
    <property type="project" value="UniProtKB-ARBA"/>
</dbReference>
<evidence type="ECO:0000313" key="3">
    <source>
        <dbReference type="Proteomes" id="UP000009145"/>
    </source>
</evidence>
<dbReference type="KEGG" id="mec:Q7C_736"/>
<dbReference type="eggNOG" id="COG0463">
    <property type="taxonomic scope" value="Bacteria"/>
</dbReference>
<evidence type="ECO:0000259" key="1">
    <source>
        <dbReference type="Pfam" id="PF00535"/>
    </source>
</evidence>
<organism evidence="2 3">
    <name type="scientific">Methylophaga frappieri (strain ATCC BAA-2434 / DSM 25690 / JAM7)</name>
    <dbReference type="NCBI Taxonomy" id="754477"/>
    <lineage>
        <taxon>Bacteria</taxon>
        <taxon>Pseudomonadati</taxon>
        <taxon>Pseudomonadota</taxon>
        <taxon>Gammaproteobacteria</taxon>
        <taxon>Thiotrichales</taxon>
        <taxon>Piscirickettsiaceae</taxon>
        <taxon>Methylophaga</taxon>
    </lineage>
</organism>
<reference evidence="2 3" key="1">
    <citation type="journal article" date="2012" name="J. Bacteriol.">
        <title>Complete genome sequences of Methylophaga sp. strain JAM1 and Methylophaga sp. strain JAM7.</title>
        <authorList>
            <person name="Villeneuve C."/>
            <person name="Martineau C."/>
            <person name="Mauffrey F."/>
            <person name="Villemur R."/>
        </authorList>
    </citation>
    <scope>NUCLEOTIDE SEQUENCE [LARGE SCALE GENOMIC DNA]</scope>
    <source>
        <strain evidence="2 3">JAM7</strain>
    </source>
</reference>
<dbReference type="AlphaFoldDB" id="I1YG64"/>
<feature type="domain" description="Glycosyltransferase 2-like" evidence="1">
    <location>
        <begin position="24"/>
        <end position="89"/>
    </location>
</feature>
<dbReference type="PANTHER" id="PTHR22916">
    <property type="entry name" value="GLYCOSYLTRANSFERASE"/>
    <property type="match status" value="1"/>
</dbReference>
<proteinExistence type="predicted"/>
<dbReference type="Proteomes" id="UP000009145">
    <property type="component" value="Chromosome"/>
</dbReference>
<protein>
    <submittedName>
        <fullName evidence="2">Glycosyltransferase</fullName>
    </submittedName>
</protein>
<dbReference type="PANTHER" id="PTHR22916:SF3">
    <property type="entry name" value="UDP-GLCNAC:BETAGAL BETA-1,3-N-ACETYLGLUCOSAMINYLTRANSFERASE-LIKE PROTEIN 1"/>
    <property type="match status" value="1"/>
</dbReference>
<gene>
    <name evidence="2" type="ordered locus">Q7C_736</name>
</gene>
<dbReference type="HOGENOM" id="CLU_2369603_0_0_6"/>
<dbReference type="PATRIC" id="fig|754477.3.peg.728"/>
<dbReference type="InterPro" id="IPR029044">
    <property type="entry name" value="Nucleotide-diphossugar_trans"/>
</dbReference>
<dbReference type="STRING" id="754477.Q7C_736"/>
<accession>I1YG64</accession>
<keyword evidence="3" id="KW-1185">Reference proteome</keyword>
<keyword evidence="2" id="KW-0808">Transferase</keyword>
<dbReference type="SUPFAM" id="SSF53448">
    <property type="entry name" value="Nucleotide-diphospho-sugar transferases"/>
    <property type="match status" value="1"/>
</dbReference>
<dbReference type="Gene3D" id="3.90.550.10">
    <property type="entry name" value="Spore Coat Polysaccharide Biosynthesis Protein SpsA, Chain A"/>
    <property type="match status" value="1"/>
</dbReference>
<name>I1YG64_METFJ</name>